<evidence type="ECO:0000313" key="2">
    <source>
        <dbReference type="EMBL" id="BBM86733.1"/>
    </source>
</evidence>
<evidence type="ECO:0000256" key="1">
    <source>
        <dbReference type="SAM" id="Phobius"/>
    </source>
</evidence>
<dbReference type="RefSeq" id="WP_151970777.1">
    <property type="nucleotide sequence ID" value="NZ_AP019860.1"/>
</dbReference>
<feature type="transmembrane region" description="Helical" evidence="1">
    <location>
        <begin position="131"/>
        <end position="149"/>
    </location>
</feature>
<feature type="transmembrane region" description="Helical" evidence="1">
    <location>
        <begin position="33"/>
        <end position="60"/>
    </location>
</feature>
<proteinExistence type="predicted"/>
<reference evidence="2 3" key="1">
    <citation type="submission" date="2019-08" db="EMBL/GenBank/DDBJ databases">
        <title>Complete genome sequence of Candidatus Uab amorphum.</title>
        <authorList>
            <person name="Shiratori T."/>
            <person name="Suzuki S."/>
            <person name="Kakizawa Y."/>
            <person name="Ishida K."/>
        </authorList>
    </citation>
    <scope>NUCLEOTIDE SEQUENCE [LARGE SCALE GENOMIC DNA]</scope>
    <source>
        <strain evidence="2 3">SRT547</strain>
    </source>
</reference>
<feature type="transmembrane region" description="Helical" evidence="1">
    <location>
        <begin position="101"/>
        <end position="119"/>
    </location>
</feature>
<keyword evidence="1" id="KW-1133">Transmembrane helix</keyword>
<accession>A0A5S9F623</accession>
<dbReference type="KEGG" id="uam:UABAM_05120"/>
<dbReference type="Proteomes" id="UP000326354">
    <property type="component" value="Chromosome"/>
</dbReference>
<evidence type="ECO:0008006" key="4">
    <source>
        <dbReference type="Google" id="ProtNLM"/>
    </source>
</evidence>
<evidence type="ECO:0000313" key="3">
    <source>
        <dbReference type="Proteomes" id="UP000326354"/>
    </source>
</evidence>
<sequence length="152" mass="16207">MKWLIFVVAAFLCWGSYGPTIHTGQKALGKPPASALQVFICVGMAYFLVAVVLPLIVMQVKGMEFSFNKQGVTWGTLAGVLGALGAFFVILSFMNGGTPRYVMPLVFAGAPIVNVIVTMVTEPPQGDINPLMYVGFVMAAAGAGMVLYFKPH</sequence>
<protein>
    <recommendedName>
        <fullName evidence="4">EamA domain-containing protein</fullName>
    </recommendedName>
</protein>
<feature type="transmembrane region" description="Helical" evidence="1">
    <location>
        <begin position="72"/>
        <end position="95"/>
    </location>
</feature>
<keyword evidence="1" id="KW-0812">Transmembrane</keyword>
<name>A0A5S9F623_UABAM</name>
<dbReference type="EMBL" id="AP019860">
    <property type="protein sequence ID" value="BBM86733.1"/>
    <property type="molecule type" value="Genomic_DNA"/>
</dbReference>
<keyword evidence="1" id="KW-0472">Membrane</keyword>
<organism evidence="2 3">
    <name type="scientific">Uabimicrobium amorphum</name>
    <dbReference type="NCBI Taxonomy" id="2596890"/>
    <lineage>
        <taxon>Bacteria</taxon>
        <taxon>Pseudomonadati</taxon>
        <taxon>Planctomycetota</taxon>
        <taxon>Candidatus Uabimicrobiia</taxon>
        <taxon>Candidatus Uabimicrobiales</taxon>
        <taxon>Candidatus Uabimicrobiaceae</taxon>
        <taxon>Candidatus Uabimicrobium</taxon>
    </lineage>
</organism>
<dbReference type="OrthoDB" id="257805at2"/>
<gene>
    <name evidence="2" type="ORF">UABAM_05120</name>
</gene>
<keyword evidence="3" id="KW-1185">Reference proteome</keyword>
<dbReference type="AlphaFoldDB" id="A0A5S9F623"/>